<keyword evidence="1" id="KW-0175">Coiled coil</keyword>
<evidence type="ECO:0000313" key="3">
    <source>
        <dbReference type="EMBL" id="GAT52709.1"/>
    </source>
</evidence>
<accession>A0ABQ0LNQ0</accession>
<protein>
    <submittedName>
        <fullName evidence="3">Uncharacterized protein</fullName>
    </submittedName>
</protein>
<evidence type="ECO:0000313" key="4">
    <source>
        <dbReference type="Proteomes" id="UP000815677"/>
    </source>
</evidence>
<proteinExistence type="predicted"/>
<reference evidence="3" key="1">
    <citation type="submission" date="2014-09" db="EMBL/GenBank/DDBJ databases">
        <title>Genome sequence of the luminous mushroom Mycena chlorophos for searching fungal bioluminescence genes.</title>
        <authorList>
            <person name="Tanaka Y."/>
            <person name="Kasuga D."/>
            <person name="Oba Y."/>
            <person name="Hase S."/>
            <person name="Sato K."/>
            <person name="Oba Y."/>
            <person name="Sakakibara Y."/>
        </authorList>
    </citation>
    <scope>NUCLEOTIDE SEQUENCE</scope>
</reference>
<name>A0ABQ0LNQ0_MYCCL</name>
<sequence length="333" mass="36012">MIPPRPKAATARNGGLERDATALPISLVALHVANSDLAAIFAALRDAQNTAETLRNEVKQLKNERGDREEDAALEYMRPGSEFSELALKMGLCSMQSELEEEQQRQPQASPAQNAADKAEIARLTTDMRALIDQRDAALLKEKTATHALEVQKKRLVDTKDALAAVAKALEIVTTKNSKLQADLDALKRSATDTAPAAVGSTNPQLEAAKAEARDARRAARLKLLDATRQSRLSAMLERAEEGAHSEMGQIKKDLAEMRKRELDAAGSLTPEPTDALLTRDPELAERFSRLLGFDTAAPRATAFDSSTAHRFAEAAAKEVRESLASAAAGWVV</sequence>
<evidence type="ECO:0000256" key="2">
    <source>
        <dbReference type="SAM" id="MobiDB-lite"/>
    </source>
</evidence>
<dbReference type="EMBL" id="DF847878">
    <property type="protein sequence ID" value="GAT52709.1"/>
    <property type="molecule type" value="Genomic_DNA"/>
</dbReference>
<gene>
    <name evidence="3" type="ORF">MCHLO_09733</name>
</gene>
<feature type="region of interest" description="Disordered" evidence="2">
    <location>
        <begin position="98"/>
        <end position="117"/>
    </location>
</feature>
<dbReference type="Proteomes" id="UP000815677">
    <property type="component" value="Unassembled WGS sequence"/>
</dbReference>
<feature type="coiled-coil region" evidence="1">
    <location>
        <begin position="37"/>
        <end position="71"/>
    </location>
</feature>
<evidence type="ECO:0000256" key="1">
    <source>
        <dbReference type="SAM" id="Coils"/>
    </source>
</evidence>
<keyword evidence="4" id="KW-1185">Reference proteome</keyword>
<organism evidence="3 4">
    <name type="scientific">Mycena chlorophos</name>
    <name type="common">Agaric fungus</name>
    <name type="synonym">Agaricus chlorophos</name>
    <dbReference type="NCBI Taxonomy" id="658473"/>
    <lineage>
        <taxon>Eukaryota</taxon>
        <taxon>Fungi</taxon>
        <taxon>Dikarya</taxon>
        <taxon>Basidiomycota</taxon>
        <taxon>Agaricomycotina</taxon>
        <taxon>Agaricomycetes</taxon>
        <taxon>Agaricomycetidae</taxon>
        <taxon>Agaricales</taxon>
        <taxon>Marasmiineae</taxon>
        <taxon>Mycenaceae</taxon>
        <taxon>Mycena</taxon>
    </lineage>
</organism>